<evidence type="ECO:0000313" key="3">
    <source>
        <dbReference type="EMBL" id="NVL05356.1"/>
    </source>
</evidence>
<evidence type="ECO:0000256" key="1">
    <source>
        <dbReference type="SAM" id="Phobius"/>
    </source>
</evidence>
<feature type="chain" id="PRO_5037616684" description="DUF1134 domain-containing protein" evidence="2">
    <location>
        <begin position="29"/>
        <end position="155"/>
    </location>
</feature>
<name>A0A974ABQ0_9BRAD</name>
<keyword evidence="2" id="KW-0732">Signal</keyword>
<dbReference type="AlphaFoldDB" id="A0A974ABQ0"/>
<gene>
    <name evidence="3" type="ORF">HU230_06455</name>
</gene>
<feature type="signal peptide" evidence="2">
    <location>
        <begin position="1"/>
        <end position="28"/>
    </location>
</feature>
<reference evidence="3" key="1">
    <citation type="submission" date="2020-06" db="EMBL/GenBank/DDBJ databases">
        <title>Whole Genome Sequence of Bradyrhizobium sp. Strain 66S1MB.</title>
        <authorList>
            <person name="Bromfield E."/>
            <person name="Cloutier S."/>
        </authorList>
    </citation>
    <scope>NUCLEOTIDE SEQUENCE</scope>
    <source>
        <strain evidence="3">66S1MB</strain>
    </source>
</reference>
<organism evidence="3">
    <name type="scientific">Bradyrhizobium quebecense</name>
    <dbReference type="NCBI Taxonomy" id="2748629"/>
    <lineage>
        <taxon>Bacteria</taxon>
        <taxon>Pseudomonadati</taxon>
        <taxon>Pseudomonadota</taxon>
        <taxon>Alphaproteobacteria</taxon>
        <taxon>Hyphomicrobiales</taxon>
        <taxon>Nitrobacteraceae</taxon>
        <taxon>Bradyrhizobium</taxon>
    </lineage>
</organism>
<proteinExistence type="predicted"/>
<protein>
    <recommendedName>
        <fullName evidence="4">DUF1134 domain-containing protein</fullName>
    </recommendedName>
</protein>
<evidence type="ECO:0000256" key="2">
    <source>
        <dbReference type="SAM" id="SignalP"/>
    </source>
</evidence>
<evidence type="ECO:0008006" key="4">
    <source>
        <dbReference type="Google" id="ProtNLM"/>
    </source>
</evidence>
<feature type="transmembrane region" description="Helical" evidence="1">
    <location>
        <begin position="46"/>
        <end position="64"/>
    </location>
</feature>
<keyword evidence="1" id="KW-0472">Membrane</keyword>
<dbReference type="EMBL" id="JABWSX010000001">
    <property type="protein sequence ID" value="NVL05356.1"/>
    <property type="molecule type" value="Genomic_DNA"/>
</dbReference>
<comment type="caution">
    <text evidence="3">The sequence shown here is derived from an EMBL/GenBank/DDBJ whole genome shotgun (WGS) entry which is preliminary data.</text>
</comment>
<dbReference type="RefSeq" id="WP_176529389.1">
    <property type="nucleotide sequence ID" value="NZ_CP088022.1"/>
</dbReference>
<accession>A0A974ABQ0</accession>
<keyword evidence="1" id="KW-1133">Transmembrane helix</keyword>
<keyword evidence="1" id="KW-0812">Transmembrane</keyword>
<sequence length="155" mass="15928">MPRNPEGRQTVLRTCFTGFAAIASFAFAVPVTPSFAQAPAFVQLKIVKAGLLVGAGAGSGVLSYRGRNYRFRWSGISVGVTAGATVGRLEGSASGIREISDFAGTYSSVGGGASLVGGVGAVHLRNDKGVTMELRGPRGGWEFAANLSTITISMN</sequence>